<reference evidence="3 4" key="1">
    <citation type="journal article" date="2012" name="Genome Biol.">
        <title>The genome of the polar eukaryotic microalga coccomyxa subellipsoidea reveals traits of cold adaptation.</title>
        <authorList>
            <person name="Blanc G."/>
            <person name="Agarkova I."/>
            <person name="Grimwood J."/>
            <person name="Kuo A."/>
            <person name="Brueggeman A."/>
            <person name="Dunigan D."/>
            <person name="Gurnon J."/>
            <person name="Ladunga I."/>
            <person name="Lindquist E."/>
            <person name="Lucas S."/>
            <person name="Pangilinan J."/>
            <person name="Proschold T."/>
            <person name="Salamov A."/>
            <person name="Schmutz J."/>
            <person name="Weeks D."/>
            <person name="Yamada T."/>
            <person name="Claverie J.M."/>
            <person name="Grigoriev I."/>
            <person name="Van Etten J."/>
            <person name="Lomsadze A."/>
            <person name="Borodovsky M."/>
        </authorList>
    </citation>
    <scope>NUCLEOTIDE SEQUENCE [LARGE SCALE GENOMIC DNA]</scope>
    <source>
        <strain evidence="3 4">C-169</strain>
    </source>
</reference>
<comment type="caution">
    <text evidence="3">The sequence shown here is derived from an EMBL/GenBank/DDBJ whole genome shotgun (WGS) entry which is preliminary data.</text>
</comment>
<dbReference type="SUPFAM" id="SSF51445">
    <property type="entry name" value="(Trans)glycosidases"/>
    <property type="match status" value="1"/>
</dbReference>
<dbReference type="CDD" id="cd00598">
    <property type="entry name" value="GH18_chitinase-like"/>
    <property type="match status" value="1"/>
</dbReference>
<gene>
    <name evidence="3" type="ORF">COCSUDRAFT_41573</name>
</gene>
<dbReference type="GeneID" id="17042336"/>
<dbReference type="EMBL" id="AGSI01000006">
    <property type="protein sequence ID" value="EIE24338.1"/>
    <property type="molecule type" value="Genomic_DNA"/>
</dbReference>
<dbReference type="GO" id="GO:0004568">
    <property type="term" value="F:chitinase activity"/>
    <property type="evidence" value="ECO:0007669"/>
    <property type="project" value="TreeGrafter"/>
</dbReference>
<dbReference type="Pfam" id="PF00704">
    <property type="entry name" value="Glyco_hydro_18"/>
    <property type="match status" value="1"/>
</dbReference>
<evidence type="ECO:0000313" key="3">
    <source>
        <dbReference type="EMBL" id="EIE24338.1"/>
    </source>
</evidence>
<dbReference type="AlphaFoldDB" id="I0Z119"/>
<evidence type="ECO:0000259" key="2">
    <source>
        <dbReference type="PROSITE" id="PS51910"/>
    </source>
</evidence>
<dbReference type="GO" id="GO:0008061">
    <property type="term" value="F:chitin binding"/>
    <property type="evidence" value="ECO:0007669"/>
    <property type="project" value="InterPro"/>
</dbReference>
<protein>
    <submittedName>
        <fullName evidence="3">Glycoside hydrolase</fullName>
    </submittedName>
</protein>
<keyword evidence="4" id="KW-1185">Reference proteome</keyword>
<organism evidence="3 4">
    <name type="scientific">Coccomyxa subellipsoidea (strain C-169)</name>
    <name type="common">Green microalga</name>
    <dbReference type="NCBI Taxonomy" id="574566"/>
    <lineage>
        <taxon>Eukaryota</taxon>
        <taxon>Viridiplantae</taxon>
        <taxon>Chlorophyta</taxon>
        <taxon>core chlorophytes</taxon>
        <taxon>Trebouxiophyceae</taxon>
        <taxon>Trebouxiophyceae incertae sedis</taxon>
        <taxon>Coccomyxaceae</taxon>
        <taxon>Coccomyxa</taxon>
        <taxon>Coccomyxa subellipsoidea</taxon>
    </lineage>
</organism>
<dbReference type="GO" id="GO:0006032">
    <property type="term" value="P:chitin catabolic process"/>
    <property type="evidence" value="ECO:0007669"/>
    <property type="project" value="TreeGrafter"/>
</dbReference>
<feature type="chain" id="PRO_5003637415" evidence="1">
    <location>
        <begin position="20"/>
        <end position="424"/>
    </location>
</feature>
<keyword evidence="1" id="KW-0732">Signal</keyword>
<dbReference type="PROSITE" id="PS51910">
    <property type="entry name" value="GH18_2"/>
    <property type="match status" value="1"/>
</dbReference>
<dbReference type="InterPro" id="IPR001223">
    <property type="entry name" value="Glyco_hydro18_cat"/>
</dbReference>
<dbReference type="InterPro" id="IPR017853">
    <property type="entry name" value="GH"/>
</dbReference>
<dbReference type="PANTHER" id="PTHR11177:SF317">
    <property type="entry name" value="CHITINASE 12-RELATED"/>
    <property type="match status" value="1"/>
</dbReference>
<evidence type="ECO:0000313" key="4">
    <source>
        <dbReference type="Proteomes" id="UP000007264"/>
    </source>
</evidence>
<dbReference type="Gene3D" id="3.20.20.80">
    <property type="entry name" value="Glycosidases"/>
    <property type="match status" value="1"/>
</dbReference>
<dbReference type="InterPro" id="IPR011583">
    <property type="entry name" value="Chitinase_II/V-like_cat"/>
</dbReference>
<feature type="domain" description="GH18" evidence="2">
    <location>
        <begin position="60"/>
        <end position="341"/>
    </location>
</feature>
<dbReference type="STRING" id="574566.I0Z119"/>
<dbReference type="SMART" id="SM00636">
    <property type="entry name" value="Glyco_18"/>
    <property type="match status" value="1"/>
</dbReference>
<keyword evidence="3" id="KW-0378">Hydrolase</keyword>
<proteinExistence type="predicted"/>
<dbReference type="OrthoDB" id="511383at2759"/>
<dbReference type="Proteomes" id="UP000007264">
    <property type="component" value="Unassembled WGS sequence"/>
</dbReference>
<sequence>MAAAALVSLALLVLGSLQGELAAAADAHNSTAKAVHNSTAKPVQISARNFTSYALTVGTKENVGYFASWGDWNPSQGALSGIPTYVTTVIMAFCQPDMTFTPGSFAGTGFQYLDENYNTVKQQIANLKQKGTRVLIAVGGANYAKWTALNTGALASFVKEMGFNGVDIDYEPPFDSVSCTTSNDVPSCTSDAEFTNVISSIRAALPRPIIVSLAAYSIGAYGWGDYATAQPIGTHTGMSYNPLKIQGDKLDLINIMSYDADNQYSPITAYQSYQALLALNGLFSGKIVLGVSSQLECCGHQLSYNELTTYANWLNANNGGGAMLWYLGPRAASVPGTPTSTQVAQFFCTSFSFGGCSDPLFTCDGCASTNALSSVMDPYGAVALGQQVAMASVKTVDAVLPPRNYGQPNREPPIWTEPRFIHQG</sequence>
<evidence type="ECO:0000256" key="1">
    <source>
        <dbReference type="SAM" id="SignalP"/>
    </source>
</evidence>
<name>I0Z119_COCSC</name>
<dbReference type="GO" id="GO:0005975">
    <property type="term" value="P:carbohydrate metabolic process"/>
    <property type="evidence" value="ECO:0007669"/>
    <property type="project" value="InterPro"/>
</dbReference>
<dbReference type="GO" id="GO:0005576">
    <property type="term" value="C:extracellular region"/>
    <property type="evidence" value="ECO:0007669"/>
    <property type="project" value="TreeGrafter"/>
</dbReference>
<dbReference type="RefSeq" id="XP_005648882.1">
    <property type="nucleotide sequence ID" value="XM_005648825.1"/>
</dbReference>
<accession>I0Z119</accession>
<feature type="signal peptide" evidence="1">
    <location>
        <begin position="1"/>
        <end position="19"/>
    </location>
</feature>
<dbReference type="PANTHER" id="PTHR11177">
    <property type="entry name" value="CHITINASE"/>
    <property type="match status" value="1"/>
</dbReference>
<dbReference type="KEGG" id="csl:COCSUDRAFT_41573"/>
<dbReference type="InterPro" id="IPR050314">
    <property type="entry name" value="Glycosyl_Hydrlase_18"/>
</dbReference>